<dbReference type="AlphaFoldDB" id="U4LRC0"/>
<feature type="region of interest" description="Disordered" evidence="1">
    <location>
        <begin position="283"/>
        <end position="302"/>
    </location>
</feature>
<feature type="region of interest" description="Disordered" evidence="1">
    <location>
        <begin position="323"/>
        <end position="348"/>
    </location>
</feature>
<name>U4LRC0_PYROM</name>
<dbReference type="STRING" id="1076935.U4LRC0"/>
<proteinExistence type="predicted"/>
<evidence type="ECO:0000313" key="4">
    <source>
        <dbReference type="Proteomes" id="UP000018144"/>
    </source>
</evidence>
<feature type="compositionally biased region" description="Acidic residues" evidence="1">
    <location>
        <begin position="377"/>
        <end position="389"/>
    </location>
</feature>
<dbReference type="EMBL" id="HF935358">
    <property type="protein sequence ID" value="CCX29821.1"/>
    <property type="molecule type" value="Genomic_DNA"/>
</dbReference>
<feature type="transmembrane region" description="Helical" evidence="2">
    <location>
        <begin position="168"/>
        <end position="190"/>
    </location>
</feature>
<sequence>MFTKLLGPNFWTLPIAILFDNYTGEPSDQIKVMFWSSLRPLNFFDYYFEEIYNYSGISAINRPNFFFFSLAFLIFTYLLRDKMNLSGVSKTLDDILAIGILFPLRVMIYRAPHFFAIAINRLHHLIHDHLGHFTYDWSFEPARRRPTSEMGMSVYRFTYDAARVSAEILYWAYFLGHWALKIAVLSVYACTDWMDNRNAREEQEREWREELEKLEREYMRYGFGPLPRRLPPPPRPRWSFKRFWASCTFYGMLRKSRDIKDWIWEWFASWTTSTVEEVHVYRDAESPPRNRGARVRGTRREMESERAVELDRQVRSLQEQIADVKRKTAEARREQQEREAMQYDREAQDEWNRMEMELEVQNEWEAQQDRLEREQEEREVDELFGDYSD</sequence>
<dbReference type="OrthoDB" id="10438576at2759"/>
<feature type="region of interest" description="Disordered" evidence="1">
    <location>
        <begin position="363"/>
        <end position="389"/>
    </location>
</feature>
<gene>
    <name evidence="3" type="ORF">PCON_07227</name>
</gene>
<protein>
    <submittedName>
        <fullName evidence="3">Uncharacterized protein</fullName>
    </submittedName>
</protein>
<evidence type="ECO:0000256" key="2">
    <source>
        <dbReference type="SAM" id="Phobius"/>
    </source>
</evidence>
<keyword evidence="2" id="KW-1133">Transmembrane helix</keyword>
<organism evidence="3 4">
    <name type="scientific">Pyronema omphalodes (strain CBS 100304)</name>
    <name type="common">Pyronema confluens</name>
    <dbReference type="NCBI Taxonomy" id="1076935"/>
    <lineage>
        <taxon>Eukaryota</taxon>
        <taxon>Fungi</taxon>
        <taxon>Dikarya</taxon>
        <taxon>Ascomycota</taxon>
        <taxon>Pezizomycotina</taxon>
        <taxon>Pezizomycetes</taxon>
        <taxon>Pezizales</taxon>
        <taxon>Pyronemataceae</taxon>
        <taxon>Pyronema</taxon>
    </lineage>
</organism>
<evidence type="ECO:0000256" key="1">
    <source>
        <dbReference type="SAM" id="MobiDB-lite"/>
    </source>
</evidence>
<feature type="transmembrane region" description="Helical" evidence="2">
    <location>
        <begin position="63"/>
        <end position="79"/>
    </location>
</feature>
<feature type="compositionally biased region" description="Basic and acidic residues" evidence="1">
    <location>
        <begin position="367"/>
        <end position="376"/>
    </location>
</feature>
<reference evidence="3 4" key="1">
    <citation type="journal article" date="2013" name="PLoS Genet.">
        <title>The genome and development-dependent transcriptomes of Pyronema confluens: a window into fungal evolution.</title>
        <authorList>
            <person name="Traeger S."/>
            <person name="Altegoer F."/>
            <person name="Freitag M."/>
            <person name="Gabaldon T."/>
            <person name="Kempken F."/>
            <person name="Kumar A."/>
            <person name="Marcet-Houben M."/>
            <person name="Poggeler S."/>
            <person name="Stajich J.E."/>
            <person name="Nowrousian M."/>
        </authorList>
    </citation>
    <scope>NUCLEOTIDE SEQUENCE [LARGE SCALE GENOMIC DNA]</scope>
    <source>
        <strain evidence="4">CBS 100304</strain>
        <tissue evidence="3">Vegetative mycelium</tissue>
    </source>
</reference>
<evidence type="ECO:0000313" key="3">
    <source>
        <dbReference type="EMBL" id="CCX29821.1"/>
    </source>
</evidence>
<dbReference type="Proteomes" id="UP000018144">
    <property type="component" value="Unassembled WGS sequence"/>
</dbReference>
<accession>U4LRC0</accession>
<feature type="transmembrane region" description="Helical" evidence="2">
    <location>
        <begin position="91"/>
        <end position="108"/>
    </location>
</feature>
<keyword evidence="4" id="KW-1185">Reference proteome</keyword>
<keyword evidence="2" id="KW-0472">Membrane</keyword>
<keyword evidence="2" id="KW-0812">Transmembrane</keyword>